<dbReference type="Gene3D" id="3.30.40.10">
    <property type="entry name" value="Zinc/RING finger domain, C3HC4 (zinc finger)"/>
    <property type="match status" value="1"/>
</dbReference>
<evidence type="ECO:0000256" key="1">
    <source>
        <dbReference type="SAM" id="MobiDB-lite"/>
    </source>
</evidence>
<dbReference type="Gene3D" id="2.60.210.10">
    <property type="entry name" value="Apoptosis, Tumor Necrosis Factor Receptor Associated Protein 2, Chain A"/>
    <property type="match status" value="1"/>
</dbReference>
<dbReference type="SUPFAM" id="SSF49599">
    <property type="entry name" value="TRAF domain-like"/>
    <property type="match status" value="2"/>
</dbReference>
<dbReference type="CDD" id="cd00270">
    <property type="entry name" value="MATH_TRAF_C"/>
    <property type="match status" value="1"/>
</dbReference>
<protein>
    <recommendedName>
        <fullName evidence="2">MATH domain-containing protein</fullName>
    </recommendedName>
</protein>
<dbReference type="VEuPathDB" id="VectorBase:AMEC016559"/>
<keyword evidence="4" id="KW-1185">Reference proteome</keyword>
<dbReference type="PANTHER" id="PTHR10131">
    <property type="entry name" value="TNF RECEPTOR ASSOCIATED FACTOR"/>
    <property type="match status" value="1"/>
</dbReference>
<dbReference type="PANTHER" id="PTHR10131:SF138">
    <property type="entry name" value="RE66324P"/>
    <property type="match status" value="1"/>
</dbReference>
<evidence type="ECO:0000313" key="4">
    <source>
        <dbReference type="Proteomes" id="UP000075902"/>
    </source>
</evidence>
<name>A0A182U9V4_9DIPT</name>
<dbReference type="AlphaFoldDB" id="A0A182U9V4"/>
<dbReference type="InterPro" id="IPR008974">
    <property type="entry name" value="TRAF-like"/>
</dbReference>
<dbReference type="InterPro" id="IPR013083">
    <property type="entry name" value="Znf_RING/FYVE/PHD"/>
</dbReference>
<organism evidence="3 4">
    <name type="scientific">Anopheles melas</name>
    <dbReference type="NCBI Taxonomy" id="34690"/>
    <lineage>
        <taxon>Eukaryota</taxon>
        <taxon>Metazoa</taxon>
        <taxon>Ecdysozoa</taxon>
        <taxon>Arthropoda</taxon>
        <taxon>Hexapoda</taxon>
        <taxon>Insecta</taxon>
        <taxon>Pterygota</taxon>
        <taxon>Neoptera</taxon>
        <taxon>Endopterygota</taxon>
        <taxon>Diptera</taxon>
        <taxon>Nematocera</taxon>
        <taxon>Culicoidea</taxon>
        <taxon>Culicidae</taxon>
        <taxon>Anophelinae</taxon>
        <taxon>Anopheles</taxon>
    </lineage>
</organism>
<sequence length="497" mass="56424">MATGTTTNGRLMFTQTSCYLCSEWLDDSDVEIHLRKCRRQQTVCPNRCGAIVAKKDLQLHSNTCPKSYGMESSNEPSNEYVTPPNEEQAGEELSVEQVLQTLENDISSIQLLQTAQKEKHTDVQSELGHLKNYYDVSHRWTGKVYESIVAMYKMCYQDKMQHSLDISGLREQLKGTSEWRTDITNRIDALEKTLFFLKQDRAAIEQEAAVSCLTQQAAALSMGPDDGQQPSTSKACQPLTLSELNNAPYHTLPAGSSDSTSSSSSMEPVVEVKGPIKEILDDIHKYQLKLNYNQKDIMIRLFECEERMVELENTLKKCRRETYHTKQRTEELQTNMLMANNRGTPASENGHVMWRIDNFANRLQQSKELETMMKGPIFTNHPYGYMLQLEASLYGIGTWRGRNLIAGLTILPGPYDELLEWPCRLSATICVRDQAANQAEAVPIYKPIVAKVKGQRDKNQHYVYVPHDQLYSRGYVKKDTLFLEVFVGEEGSGSSEL</sequence>
<feature type="region of interest" description="Disordered" evidence="1">
    <location>
        <begin position="247"/>
        <end position="267"/>
    </location>
</feature>
<dbReference type="InterPro" id="IPR002083">
    <property type="entry name" value="MATH/TRAF_dom"/>
</dbReference>
<dbReference type="Proteomes" id="UP000075902">
    <property type="component" value="Unassembled WGS sequence"/>
</dbReference>
<evidence type="ECO:0000313" key="3">
    <source>
        <dbReference type="EnsemblMetazoa" id="AMEC016559-PA"/>
    </source>
</evidence>
<accession>A0A182U9V4</accession>
<proteinExistence type="predicted"/>
<evidence type="ECO:0000259" key="2">
    <source>
        <dbReference type="Pfam" id="PF22486"/>
    </source>
</evidence>
<reference evidence="4" key="1">
    <citation type="submission" date="2014-01" db="EMBL/GenBank/DDBJ databases">
        <title>The Genome Sequence of Anopheles melas CM1001059_A (V2).</title>
        <authorList>
            <consortium name="The Broad Institute Genomics Platform"/>
            <person name="Neafsey D.E."/>
            <person name="Besansky N."/>
            <person name="Howell P."/>
            <person name="Walton C."/>
            <person name="Young S.K."/>
            <person name="Zeng Q."/>
            <person name="Gargeya S."/>
            <person name="Fitzgerald M."/>
            <person name="Haas B."/>
            <person name="Abouelleil A."/>
            <person name="Allen A.W."/>
            <person name="Alvarado L."/>
            <person name="Arachchi H.M."/>
            <person name="Berlin A.M."/>
            <person name="Chapman S.B."/>
            <person name="Gainer-Dewar J."/>
            <person name="Goldberg J."/>
            <person name="Griggs A."/>
            <person name="Gujja S."/>
            <person name="Hansen M."/>
            <person name="Howarth C."/>
            <person name="Imamovic A."/>
            <person name="Ireland A."/>
            <person name="Larimer J."/>
            <person name="McCowan C."/>
            <person name="Murphy C."/>
            <person name="Pearson M."/>
            <person name="Poon T.W."/>
            <person name="Priest M."/>
            <person name="Roberts A."/>
            <person name="Saif S."/>
            <person name="Shea T."/>
            <person name="Sisk P."/>
            <person name="Sykes S."/>
            <person name="Wortman J."/>
            <person name="Nusbaum C."/>
            <person name="Birren B."/>
        </authorList>
    </citation>
    <scope>NUCLEOTIDE SEQUENCE [LARGE SCALE GENOMIC DNA]</scope>
    <source>
        <strain evidence="4">CM1001059</strain>
    </source>
</reference>
<feature type="region of interest" description="Disordered" evidence="1">
    <location>
        <begin position="67"/>
        <end position="92"/>
    </location>
</feature>
<feature type="compositionally biased region" description="Polar residues" evidence="1">
    <location>
        <begin position="67"/>
        <end position="80"/>
    </location>
</feature>
<dbReference type="STRING" id="34690.A0A182U9V4"/>
<feature type="domain" description="MATH" evidence="2">
    <location>
        <begin position="351"/>
        <end position="486"/>
    </location>
</feature>
<dbReference type="Pfam" id="PF22486">
    <property type="entry name" value="MATH_2"/>
    <property type="match status" value="1"/>
</dbReference>
<dbReference type="EnsemblMetazoa" id="AMEC016559-RA">
    <property type="protein sequence ID" value="AMEC016559-PA"/>
    <property type="gene ID" value="AMEC016559"/>
</dbReference>
<reference evidence="3" key="2">
    <citation type="submission" date="2020-05" db="UniProtKB">
        <authorList>
            <consortium name="EnsemblMetazoa"/>
        </authorList>
    </citation>
    <scope>IDENTIFICATION</scope>
    <source>
        <strain evidence="3">CM1001059</strain>
    </source>
</reference>
<feature type="compositionally biased region" description="Low complexity" evidence="1">
    <location>
        <begin position="256"/>
        <end position="265"/>
    </location>
</feature>